<dbReference type="Gene3D" id="3.40.50.20">
    <property type="match status" value="1"/>
</dbReference>
<dbReference type="SUPFAM" id="SSF56059">
    <property type="entry name" value="Glutathione synthetase ATP-binding domain-like"/>
    <property type="match status" value="1"/>
</dbReference>
<evidence type="ECO:0000313" key="3">
    <source>
        <dbReference type="EMBL" id="MDP7733708.1"/>
    </source>
</evidence>
<organism evidence="3 4">
    <name type="scientific">Mycobacterium paragordonae</name>
    <dbReference type="NCBI Taxonomy" id="1389713"/>
    <lineage>
        <taxon>Bacteria</taxon>
        <taxon>Bacillati</taxon>
        <taxon>Actinomycetota</taxon>
        <taxon>Actinomycetes</taxon>
        <taxon>Mycobacteriales</taxon>
        <taxon>Mycobacteriaceae</taxon>
        <taxon>Mycobacterium</taxon>
    </lineage>
</organism>
<name>A0AAJ1RY48_9MYCO</name>
<keyword evidence="1" id="KW-0472">Membrane</keyword>
<keyword evidence="1" id="KW-0812">Transmembrane</keyword>
<gene>
    <name evidence="3" type="ORF">QXL92_02915</name>
</gene>
<dbReference type="Pfam" id="PF02655">
    <property type="entry name" value="ATP-grasp_3"/>
    <property type="match status" value="1"/>
</dbReference>
<feature type="domain" description="ATP-grasp fold PylC-type" evidence="2">
    <location>
        <begin position="255"/>
        <end position="341"/>
    </location>
</feature>
<dbReference type="GO" id="GO:0005524">
    <property type="term" value="F:ATP binding"/>
    <property type="evidence" value="ECO:0007669"/>
    <property type="project" value="InterPro"/>
</dbReference>
<dbReference type="RefSeq" id="WP_232004198.1">
    <property type="nucleotide sequence ID" value="NZ_JAUFSA010000001.1"/>
</dbReference>
<dbReference type="GO" id="GO:0046872">
    <property type="term" value="F:metal ion binding"/>
    <property type="evidence" value="ECO:0007669"/>
    <property type="project" value="InterPro"/>
</dbReference>
<dbReference type="EMBL" id="JAUFSA010000001">
    <property type="protein sequence ID" value="MDP7733708.1"/>
    <property type="molecule type" value="Genomic_DNA"/>
</dbReference>
<dbReference type="AlphaFoldDB" id="A0AAJ1RY48"/>
<evidence type="ECO:0000313" key="4">
    <source>
        <dbReference type="Proteomes" id="UP001229081"/>
    </source>
</evidence>
<evidence type="ECO:0000256" key="1">
    <source>
        <dbReference type="SAM" id="Phobius"/>
    </source>
</evidence>
<dbReference type="Gene3D" id="3.30.470.20">
    <property type="entry name" value="ATP-grasp fold, B domain"/>
    <property type="match status" value="1"/>
</dbReference>
<accession>A0AAJ1RY48</accession>
<comment type="caution">
    <text evidence="3">The sequence shown here is derived from an EMBL/GenBank/DDBJ whole genome shotgun (WGS) entry which is preliminary data.</text>
</comment>
<dbReference type="NCBIfam" id="NF005315">
    <property type="entry name" value="PRK06849.1"/>
    <property type="match status" value="1"/>
</dbReference>
<protein>
    <submittedName>
        <fullName evidence="3">ATP-grasp enzyme</fullName>
    </submittedName>
</protein>
<evidence type="ECO:0000259" key="2">
    <source>
        <dbReference type="Pfam" id="PF02655"/>
    </source>
</evidence>
<keyword evidence="1" id="KW-1133">Transmembrane helix</keyword>
<reference evidence="3" key="1">
    <citation type="submission" date="2023-06" db="EMBL/GenBank/DDBJ databases">
        <title>Identification of two novel mycobacterium reveal diversities and complexities of Mycobacterium gordonae clade.</title>
        <authorList>
            <person name="Matsumoto Y."/>
            <person name="Nakamura S."/>
            <person name="Motooka D."/>
            <person name="Fukushima K."/>
        </authorList>
    </citation>
    <scope>NUCLEOTIDE SEQUENCE</scope>
    <source>
        <strain evidence="3">TY812</strain>
    </source>
</reference>
<dbReference type="Proteomes" id="UP001229081">
    <property type="component" value="Unassembled WGS sequence"/>
</dbReference>
<feature type="transmembrane region" description="Helical" evidence="1">
    <location>
        <begin position="28"/>
        <end position="51"/>
    </location>
</feature>
<proteinExistence type="predicted"/>
<sequence length="452" mass="50363">MTATLDESATMSGVRVHRILDVDAGRTVATLAALFVTLPIDLALVVVALLVGRQPSRDRLPAEARRTILLNGGKMTKALQLARSFHLAGHRVILAESAKYRWTGHRFSRAVDAFYCVPEPTAPGYAPALLNIVRYENVDVFVPVSSPAGSVPDAVARELLDGACDVVHSDARTVQLLDDKAEFASTAASLSLQVPDSHRITSVQQVVDFPFPPGRSYILKRIAYDPVGRMNLTRLSGATPERNAAYARSLSIAEDDPWILQEFIEGREYCTHGTARSGRLQVYGCCESSPAQVNYGHVDKPEIRRWVETFVKNLNLSGQVSFDFIEARDGQVYAIECNPRTHSAITMFYDHPGLAAAYLNDAHPLITPNRDSRPTYWIYHELWRLLRQPGRRNRLATILRGKDAIFTGWDPMPYLMVHHLQIPALLWANLRARKGWSRIDFNIGKLVENGGD</sequence>
<dbReference type="InterPro" id="IPR003806">
    <property type="entry name" value="ATP-grasp_PylC-type"/>
</dbReference>